<dbReference type="Proteomes" id="UP000266644">
    <property type="component" value="Unassembled WGS sequence"/>
</dbReference>
<keyword evidence="11" id="KW-0547">Nucleotide-binding</keyword>
<keyword evidence="11" id="KW-0067">ATP-binding</keyword>
<reference evidence="12 14" key="3">
    <citation type="submission" date="2019-03" db="EMBL/GenBank/DDBJ databases">
        <title>Complete genome assembly of MDR B. fragilis.</title>
        <authorList>
            <person name="Sydenham T.V."/>
            <person name="Hasman H."/>
            <person name="Justesen U.S."/>
        </authorList>
    </citation>
    <scope>NUCLEOTIDE SEQUENCE [LARGE SCALE GENOMIC DNA]</scope>
    <source>
        <strain evidence="12 14">DCMSKEJBY0001B</strain>
    </source>
</reference>
<evidence type="ECO:0000313" key="12">
    <source>
        <dbReference type="EMBL" id="QCQ44458.1"/>
    </source>
</evidence>
<keyword evidence="5 13" id="KW-0418">Kinase</keyword>
<dbReference type="Proteomes" id="UP001075704">
    <property type="component" value="Unassembled WGS sequence"/>
</dbReference>
<keyword evidence="6" id="KW-0902">Two-component regulatory system</keyword>
<dbReference type="SMART" id="SM00028">
    <property type="entry name" value="TPR"/>
    <property type="match status" value="2"/>
</dbReference>
<feature type="transmembrane region" description="Helical" evidence="9">
    <location>
        <begin position="407"/>
        <end position="428"/>
    </location>
</feature>
<keyword evidence="4" id="KW-0808">Transferase</keyword>
<organism evidence="13 15">
    <name type="scientific">Bacteroides fragilis</name>
    <dbReference type="NCBI Taxonomy" id="817"/>
    <lineage>
        <taxon>Bacteria</taxon>
        <taxon>Pseudomonadati</taxon>
        <taxon>Bacteroidota</taxon>
        <taxon>Bacteroidia</taxon>
        <taxon>Bacteroidales</taxon>
        <taxon>Bacteroidaceae</taxon>
        <taxon>Bacteroides</taxon>
    </lineage>
</organism>
<dbReference type="InterPro" id="IPR036890">
    <property type="entry name" value="HATPase_C_sf"/>
</dbReference>
<dbReference type="SMART" id="SM00388">
    <property type="entry name" value="HisKA"/>
    <property type="match status" value="1"/>
</dbReference>
<evidence type="ECO:0000256" key="2">
    <source>
        <dbReference type="ARBA" id="ARBA00012438"/>
    </source>
</evidence>
<feature type="repeat" description="TPR" evidence="7">
    <location>
        <begin position="176"/>
        <end position="209"/>
    </location>
</feature>
<keyword evidence="3" id="KW-0597">Phosphoprotein</keyword>
<dbReference type="EMBL" id="CP036546">
    <property type="protein sequence ID" value="QCQ44458.1"/>
    <property type="molecule type" value="Genomic_DNA"/>
</dbReference>
<dbReference type="EMBL" id="JAPUAC010000001">
    <property type="protein sequence ID" value="MCZ2652986.1"/>
    <property type="molecule type" value="Genomic_DNA"/>
</dbReference>
<evidence type="ECO:0000313" key="14">
    <source>
        <dbReference type="Proteomes" id="UP000036847"/>
    </source>
</evidence>
<dbReference type="CDD" id="cd00082">
    <property type="entry name" value="HisKA"/>
    <property type="match status" value="1"/>
</dbReference>
<keyword evidence="9" id="KW-0472">Membrane</keyword>
<dbReference type="SUPFAM" id="SSF47384">
    <property type="entry name" value="Homodimeric domain of signal transducing histidine kinase"/>
    <property type="match status" value="1"/>
</dbReference>
<reference evidence="12" key="1">
    <citation type="book" date="2014" name="THE 24TH EUROPEAN CONGRESS OF CLINICAL MICROBIOLOGY AND INFECTIOUS DISEASES" publisher="ECCMID 2014" city="Barcelona, Spain">
        <title>Identification of resistance genes in three multidrug-resistant Bacteroides fragilis isolates by whole genome sequencing.</title>
        <editorList>
            <person name="Unknown"/>
            <person name="A."/>
        </editorList>
        <authorList>
            <person name="Sydenham T.V."/>
            <person name="Hasman H."/>
            <person name="Wang M."/>
            <person name="Soki J."/>
            <person name="Nagy E."/>
            <person name="Justesen U.S."/>
        </authorList>
    </citation>
    <scope>NUCLEOTIDE SEQUENCE</scope>
    <source>
        <strain evidence="12">DCMSKEJBY0001B</strain>
    </source>
</reference>
<evidence type="ECO:0000256" key="3">
    <source>
        <dbReference type="ARBA" id="ARBA00022553"/>
    </source>
</evidence>
<dbReference type="SUPFAM" id="SSF48452">
    <property type="entry name" value="TPR-like"/>
    <property type="match status" value="2"/>
</dbReference>
<evidence type="ECO:0000313" key="13">
    <source>
        <dbReference type="EMBL" id="RHH05266.1"/>
    </source>
</evidence>
<feature type="coiled-coil region" evidence="8">
    <location>
        <begin position="385"/>
        <end position="466"/>
    </location>
</feature>
<sequence>MSLCYLHTKNKVIFAGIKTTETMFIKLCRHIILPILVLFCFQYQTRAEHTLTKTDSVLRSYFLKCKAEINSPAFLQINDTLARLSKQKKDRHMEAVAASLKLDYYYYKNDLDSILIEVENVKKISKQNGQLKYFYFAWGSRLIIYYIKQHQTSTAIYEAQKMLRSAEADNFIPGIVQCYRALATIYMTQSNPKLAYENFKKQIELIEQNGIEDINLPTQYASLAQCALELHQPEDAKKALDEGSKKIKSAYQNFTINKAYILYYIETKEYDKAKKILRKMEQLFEEDKTLTIYRNGLYYVQTEYYLATGEYNKALEVIDRIKADSLFSNKYLNYSITQKEGNIYWAMNDRARAAQFYRDYILATDSIRTQEIQNSTSEFYAILEVEQLQKEKSDLLLHMQEEKLQTIYTILISLVVVLLVVAMMFCRISKLNQKLKKSEAIVVQQNKELTENGEELRKAKERAETASQMKTTFIQSMSHEIRTPLNAIVGFSQVLSAYFKNEDETKEYASIIETSSTNLLRLVSDVLDISYLDQSEELPYNKPDDINNCCQTSIERSRDSVKPGVSLYFEPQCRQLTILTNPTRVAQVLTHLLHNAAKFTDRGSIILAYTIAESPSRIIYTVTDTGKGIPAEQQEYVFERFAKLNDFSQGTGLGLPICRIIAEKLGGSLIIDKEYTGGCRFIFTLPLIRANV</sequence>
<dbReference type="GO" id="GO:0005524">
    <property type="term" value="F:ATP binding"/>
    <property type="evidence" value="ECO:0007669"/>
    <property type="project" value="UniProtKB-KW"/>
</dbReference>
<gene>
    <name evidence="13" type="ORF">DW228_23335</name>
    <name evidence="12" type="ORF">EC80_006130</name>
    <name evidence="11" type="ORF">O1422_02250</name>
</gene>
<keyword evidence="7" id="KW-0802">TPR repeat</keyword>
<reference evidence="11" key="4">
    <citation type="submission" date="2022-12" db="EMBL/GenBank/DDBJ databases">
        <title>Development of a Multilocus Sequence Typing Scheme for Bacteroides fragilis Based on Whole Genome Sequencing Data and Clinical Application.</title>
        <authorList>
            <person name="Nielsen F.D."/>
            <person name="Justesen U.S."/>
        </authorList>
    </citation>
    <scope>NUCLEOTIDE SEQUENCE</scope>
    <source>
        <strain evidence="11">BF_BC_ODE_DK_2015_2</strain>
    </source>
</reference>
<evidence type="ECO:0000256" key="7">
    <source>
        <dbReference type="PROSITE-ProRule" id="PRU00339"/>
    </source>
</evidence>
<evidence type="ECO:0000256" key="5">
    <source>
        <dbReference type="ARBA" id="ARBA00022777"/>
    </source>
</evidence>
<dbReference type="InterPro" id="IPR036097">
    <property type="entry name" value="HisK_dim/P_sf"/>
</dbReference>
<dbReference type="SUPFAM" id="SSF55874">
    <property type="entry name" value="ATPase domain of HSP90 chaperone/DNA topoisomerase II/histidine kinase"/>
    <property type="match status" value="1"/>
</dbReference>
<keyword evidence="9" id="KW-0812">Transmembrane</keyword>
<dbReference type="AlphaFoldDB" id="A0A396BRG9"/>
<evidence type="ECO:0000259" key="10">
    <source>
        <dbReference type="PROSITE" id="PS50109"/>
    </source>
</evidence>
<evidence type="ECO:0000256" key="4">
    <source>
        <dbReference type="ARBA" id="ARBA00022679"/>
    </source>
</evidence>
<dbReference type="PANTHER" id="PTHR43711:SF31">
    <property type="entry name" value="HISTIDINE KINASE"/>
    <property type="match status" value="1"/>
</dbReference>
<reference evidence="13 15" key="2">
    <citation type="submission" date="2018-08" db="EMBL/GenBank/DDBJ databases">
        <title>A genome reference for cultivated species of the human gut microbiota.</title>
        <authorList>
            <person name="Zou Y."/>
            <person name="Xue W."/>
            <person name="Luo G."/>
        </authorList>
    </citation>
    <scope>NUCLEOTIDE SEQUENCE [LARGE SCALE GENOMIC DNA]</scope>
    <source>
        <strain evidence="13 15">AM18-6</strain>
    </source>
</reference>
<dbReference type="Proteomes" id="UP000036847">
    <property type="component" value="Chromosome"/>
</dbReference>
<evidence type="ECO:0000256" key="1">
    <source>
        <dbReference type="ARBA" id="ARBA00000085"/>
    </source>
</evidence>
<name>A0A396BRG9_BACFG</name>
<dbReference type="InterPro" id="IPR019734">
    <property type="entry name" value="TPR_rpt"/>
</dbReference>
<dbReference type="EC" id="2.7.13.3" evidence="2"/>
<dbReference type="OrthoDB" id="1491460at2"/>
<proteinExistence type="predicted"/>
<comment type="catalytic activity">
    <reaction evidence="1">
        <text>ATP + protein L-histidine = ADP + protein N-phospho-L-histidine.</text>
        <dbReference type="EC" id="2.7.13.3"/>
    </reaction>
</comment>
<accession>A0A396BRG9</accession>
<dbReference type="Pfam" id="PF00512">
    <property type="entry name" value="HisKA"/>
    <property type="match status" value="1"/>
</dbReference>
<evidence type="ECO:0000256" key="8">
    <source>
        <dbReference type="SAM" id="Coils"/>
    </source>
</evidence>
<dbReference type="GO" id="GO:0000155">
    <property type="term" value="F:phosphorelay sensor kinase activity"/>
    <property type="evidence" value="ECO:0007669"/>
    <property type="project" value="InterPro"/>
</dbReference>
<keyword evidence="8" id="KW-0175">Coiled coil</keyword>
<dbReference type="InterPro" id="IPR004358">
    <property type="entry name" value="Sig_transdc_His_kin-like_C"/>
</dbReference>
<dbReference type="PANTHER" id="PTHR43711">
    <property type="entry name" value="TWO-COMPONENT HISTIDINE KINASE"/>
    <property type="match status" value="1"/>
</dbReference>
<dbReference type="PROSITE" id="PS50005">
    <property type="entry name" value="TPR"/>
    <property type="match status" value="1"/>
</dbReference>
<dbReference type="InterPro" id="IPR005467">
    <property type="entry name" value="His_kinase_dom"/>
</dbReference>
<evidence type="ECO:0000313" key="15">
    <source>
        <dbReference type="Proteomes" id="UP000266644"/>
    </source>
</evidence>
<dbReference type="Gene3D" id="3.30.565.10">
    <property type="entry name" value="Histidine kinase-like ATPase, C-terminal domain"/>
    <property type="match status" value="1"/>
</dbReference>
<evidence type="ECO:0000256" key="9">
    <source>
        <dbReference type="SAM" id="Phobius"/>
    </source>
</evidence>
<protein>
    <recommendedName>
        <fullName evidence="2">histidine kinase</fullName>
        <ecNumber evidence="2">2.7.13.3</ecNumber>
    </recommendedName>
</protein>
<keyword evidence="9" id="KW-1133">Transmembrane helix</keyword>
<dbReference type="InterPro" id="IPR011990">
    <property type="entry name" value="TPR-like_helical_dom_sf"/>
</dbReference>
<dbReference type="SMART" id="SM00387">
    <property type="entry name" value="HATPase_c"/>
    <property type="match status" value="1"/>
</dbReference>
<dbReference type="Gene3D" id="1.25.40.10">
    <property type="entry name" value="Tetratricopeptide repeat domain"/>
    <property type="match status" value="1"/>
</dbReference>
<dbReference type="Gene3D" id="1.10.287.130">
    <property type="match status" value="1"/>
</dbReference>
<dbReference type="InterPro" id="IPR003594">
    <property type="entry name" value="HATPase_dom"/>
</dbReference>
<evidence type="ECO:0000256" key="6">
    <source>
        <dbReference type="ARBA" id="ARBA00023012"/>
    </source>
</evidence>
<dbReference type="EMBL" id="QRJE01000058">
    <property type="protein sequence ID" value="RHH05266.1"/>
    <property type="molecule type" value="Genomic_DNA"/>
</dbReference>
<dbReference type="PRINTS" id="PR00344">
    <property type="entry name" value="BCTRLSENSOR"/>
</dbReference>
<dbReference type="InterPro" id="IPR050736">
    <property type="entry name" value="Sensor_HK_Regulatory"/>
</dbReference>
<dbReference type="Pfam" id="PF02518">
    <property type="entry name" value="HATPase_c"/>
    <property type="match status" value="1"/>
</dbReference>
<dbReference type="InterPro" id="IPR003661">
    <property type="entry name" value="HisK_dim/P_dom"/>
</dbReference>
<evidence type="ECO:0000313" key="11">
    <source>
        <dbReference type="EMBL" id="MCZ2652986.1"/>
    </source>
</evidence>
<feature type="domain" description="Histidine kinase" evidence="10">
    <location>
        <begin position="476"/>
        <end position="689"/>
    </location>
</feature>
<dbReference type="PROSITE" id="PS50109">
    <property type="entry name" value="HIS_KIN"/>
    <property type="match status" value="1"/>
</dbReference>